<reference evidence="2 3" key="1">
    <citation type="submission" date="2019-07" db="EMBL/GenBank/DDBJ databases">
        <title>Draft genome assembly of a fouling barnacle, Amphibalanus amphitrite (Darwin, 1854): The first reference genome for Thecostraca.</title>
        <authorList>
            <person name="Kim W."/>
        </authorList>
    </citation>
    <scope>NUCLEOTIDE SEQUENCE [LARGE SCALE GENOMIC DNA]</scope>
    <source>
        <strain evidence="2">SNU_AA5</strain>
        <tissue evidence="2">Soma without cirri and trophi</tissue>
    </source>
</reference>
<dbReference type="Proteomes" id="UP000440578">
    <property type="component" value="Unassembled WGS sequence"/>
</dbReference>
<dbReference type="PANTHER" id="PTHR36694">
    <property type="entry name" value="PASIFLORA 1, ISOFORM A-RELATED"/>
    <property type="match status" value="1"/>
</dbReference>
<evidence type="ECO:0000313" key="3">
    <source>
        <dbReference type="Proteomes" id="UP000440578"/>
    </source>
</evidence>
<sequence length="195" mass="21821">MMVLKSCRCCCGTMRLEKAAKIIGIVFTVLGVLSMVSSAIELHKLDVGSEQLLTQLGELYPHRDAERLLYHSRALLVARLCTTVLFTAICAALVVGVFRSSRPLVLAFVVLFGLYMLVSTVAIFYAFYDPSVVIDVNTIAELSENDRTMAKAIIYTSLAVILGVYGFFWYLLLVVYSYYKELAKRGPTVEHRQLF</sequence>
<evidence type="ECO:0000256" key="1">
    <source>
        <dbReference type="SAM" id="Phobius"/>
    </source>
</evidence>
<comment type="caution">
    <text evidence="2">The sequence shown here is derived from an EMBL/GenBank/DDBJ whole genome shotgun (WGS) entry which is preliminary data.</text>
</comment>
<dbReference type="OrthoDB" id="6402573at2759"/>
<protein>
    <recommendedName>
        <fullName evidence="4">Lysosomal-associated transmembrane protein 4B</fullName>
    </recommendedName>
</protein>
<organism evidence="2 3">
    <name type="scientific">Amphibalanus amphitrite</name>
    <name type="common">Striped barnacle</name>
    <name type="synonym">Balanus amphitrite</name>
    <dbReference type="NCBI Taxonomy" id="1232801"/>
    <lineage>
        <taxon>Eukaryota</taxon>
        <taxon>Metazoa</taxon>
        <taxon>Ecdysozoa</taxon>
        <taxon>Arthropoda</taxon>
        <taxon>Crustacea</taxon>
        <taxon>Multicrustacea</taxon>
        <taxon>Cirripedia</taxon>
        <taxon>Thoracica</taxon>
        <taxon>Thoracicalcarea</taxon>
        <taxon>Balanomorpha</taxon>
        <taxon>Balanoidea</taxon>
        <taxon>Balanidae</taxon>
        <taxon>Amphibalaninae</taxon>
        <taxon>Amphibalanus</taxon>
    </lineage>
</organism>
<proteinExistence type="predicted"/>
<keyword evidence="3" id="KW-1185">Reference proteome</keyword>
<feature type="transmembrane region" description="Helical" evidence="1">
    <location>
        <begin position="105"/>
        <end position="128"/>
    </location>
</feature>
<keyword evidence="1" id="KW-1133">Transmembrane helix</keyword>
<feature type="transmembrane region" description="Helical" evidence="1">
    <location>
        <begin position="76"/>
        <end position="98"/>
    </location>
</feature>
<keyword evidence="1" id="KW-0472">Membrane</keyword>
<feature type="transmembrane region" description="Helical" evidence="1">
    <location>
        <begin position="152"/>
        <end position="176"/>
    </location>
</feature>
<dbReference type="AlphaFoldDB" id="A0A6A4VMV6"/>
<dbReference type="PANTHER" id="PTHR36694:SF11">
    <property type="entry name" value="LP21121P-RELATED"/>
    <property type="match status" value="1"/>
</dbReference>
<feature type="transmembrane region" description="Helical" evidence="1">
    <location>
        <begin position="20"/>
        <end position="40"/>
    </location>
</feature>
<evidence type="ECO:0008006" key="4">
    <source>
        <dbReference type="Google" id="ProtNLM"/>
    </source>
</evidence>
<accession>A0A6A4VMV6</accession>
<dbReference type="EMBL" id="VIIS01001591">
    <property type="protein sequence ID" value="KAF0295916.1"/>
    <property type="molecule type" value="Genomic_DNA"/>
</dbReference>
<name>A0A6A4VMV6_AMPAM</name>
<keyword evidence="1" id="KW-0812">Transmembrane</keyword>
<gene>
    <name evidence="2" type="ORF">FJT64_006627</name>
</gene>
<evidence type="ECO:0000313" key="2">
    <source>
        <dbReference type="EMBL" id="KAF0295916.1"/>
    </source>
</evidence>